<protein>
    <submittedName>
        <fullName evidence="1">Uncharacterized protein</fullName>
    </submittedName>
</protein>
<organism evidence="1">
    <name type="scientific">Eutreptiella gymnastica</name>
    <dbReference type="NCBI Taxonomy" id="73025"/>
    <lineage>
        <taxon>Eukaryota</taxon>
        <taxon>Discoba</taxon>
        <taxon>Euglenozoa</taxon>
        <taxon>Euglenida</taxon>
        <taxon>Spirocuta</taxon>
        <taxon>Euglenophyceae</taxon>
        <taxon>Eutreptiales</taxon>
        <taxon>Eutreptiaceae</taxon>
        <taxon>Eutreptiella</taxon>
    </lineage>
</organism>
<proteinExistence type="predicted"/>
<dbReference type="AlphaFoldDB" id="A0A7S1NN86"/>
<reference evidence="1" key="1">
    <citation type="submission" date="2021-01" db="EMBL/GenBank/DDBJ databases">
        <authorList>
            <person name="Corre E."/>
            <person name="Pelletier E."/>
            <person name="Niang G."/>
            <person name="Scheremetjew M."/>
            <person name="Finn R."/>
            <person name="Kale V."/>
            <person name="Holt S."/>
            <person name="Cochrane G."/>
            <person name="Meng A."/>
            <person name="Brown T."/>
            <person name="Cohen L."/>
        </authorList>
    </citation>
    <scope>NUCLEOTIDE SEQUENCE</scope>
    <source>
        <strain evidence="1">NIES-381</strain>
    </source>
</reference>
<accession>A0A7S1NN86</accession>
<evidence type="ECO:0000313" key="1">
    <source>
        <dbReference type="EMBL" id="CAD9031974.1"/>
    </source>
</evidence>
<name>A0A7S1NN86_9EUGL</name>
<dbReference type="PANTHER" id="PTHR36513">
    <property type="entry name" value="ABC TRANSMEMBRANE TYPE-1 DOMAIN-CONTAINING PROTEIN"/>
    <property type="match status" value="1"/>
</dbReference>
<gene>
    <name evidence="1" type="ORF">EGYM00392_LOCUS43116</name>
</gene>
<dbReference type="PANTHER" id="PTHR36513:SF1">
    <property type="entry name" value="TRANSMEMBRANE PROTEIN"/>
    <property type="match status" value="1"/>
</dbReference>
<dbReference type="EMBL" id="HBGA01115780">
    <property type="protein sequence ID" value="CAD9031974.1"/>
    <property type="molecule type" value="Transcribed_RNA"/>
</dbReference>
<sequence>MMWAQVFNDPVGTIRRTERALGRHFKDVHELPNLDLVDSTTLDGNVDGNRHSYYNLNTALVGDLRDLIVTSRRAILRHRLRRGLEYRNVFYFMIAPPNVTGDKVGR</sequence>